<reference evidence="1" key="2">
    <citation type="submission" date="2021-04" db="EMBL/GenBank/DDBJ databases">
        <authorList>
            <person name="Gilroy R."/>
        </authorList>
    </citation>
    <scope>NUCLEOTIDE SEQUENCE</scope>
    <source>
        <strain evidence="1">CHK178-16964</strain>
    </source>
</reference>
<accession>A0A9D2KN81</accession>
<proteinExistence type="predicted"/>
<organism evidence="1 2">
    <name type="scientific">Candidatus Lachnoclostridium stercoravium</name>
    <dbReference type="NCBI Taxonomy" id="2838633"/>
    <lineage>
        <taxon>Bacteria</taxon>
        <taxon>Bacillati</taxon>
        <taxon>Bacillota</taxon>
        <taxon>Clostridia</taxon>
        <taxon>Lachnospirales</taxon>
        <taxon>Lachnospiraceae</taxon>
    </lineage>
</organism>
<evidence type="ECO:0000313" key="2">
    <source>
        <dbReference type="Proteomes" id="UP000823900"/>
    </source>
</evidence>
<name>A0A9D2KN81_9FIRM</name>
<evidence type="ECO:0000313" key="1">
    <source>
        <dbReference type="EMBL" id="HJA70015.1"/>
    </source>
</evidence>
<gene>
    <name evidence="1" type="ORF">IAA07_00355</name>
</gene>
<dbReference type="AlphaFoldDB" id="A0A9D2KN81"/>
<comment type="caution">
    <text evidence="1">The sequence shown here is derived from an EMBL/GenBank/DDBJ whole genome shotgun (WGS) entry which is preliminary data.</text>
</comment>
<dbReference type="EMBL" id="DWZA01000004">
    <property type="protein sequence ID" value="HJA70015.1"/>
    <property type="molecule type" value="Genomic_DNA"/>
</dbReference>
<dbReference type="Proteomes" id="UP000823900">
    <property type="component" value="Unassembled WGS sequence"/>
</dbReference>
<protein>
    <submittedName>
        <fullName evidence="1">Helix-turn-helix domain-containing protein</fullName>
    </submittedName>
</protein>
<reference evidence="1" key="1">
    <citation type="journal article" date="2021" name="PeerJ">
        <title>Extensive microbial diversity within the chicken gut microbiome revealed by metagenomics and culture.</title>
        <authorList>
            <person name="Gilroy R."/>
            <person name="Ravi A."/>
            <person name="Getino M."/>
            <person name="Pursley I."/>
            <person name="Horton D.L."/>
            <person name="Alikhan N.F."/>
            <person name="Baker D."/>
            <person name="Gharbi K."/>
            <person name="Hall N."/>
            <person name="Watson M."/>
            <person name="Adriaenssens E.M."/>
            <person name="Foster-Nyarko E."/>
            <person name="Jarju S."/>
            <person name="Secka A."/>
            <person name="Antonio M."/>
            <person name="Oren A."/>
            <person name="Chaudhuri R.R."/>
            <person name="La Ragione R."/>
            <person name="Hildebrand F."/>
            <person name="Pallen M.J."/>
        </authorList>
    </citation>
    <scope>NUCLEOTIDE SEQUENCE</scope>
    <source>
        <strain evidence="1">CHK178-16964</strain>
    </source>
</reference>
<sequence length="56" mass="6440">MEGRFLNIPDFQHYAGGIGRNKAYELAKQSGARVRYGRRIVVDRIAFDKWAEAQRG</sequence>